<name>A0A6J4QGN9_9ACTN</name>
<accession>A0A6J4QGN9</accession>
<protein>
    <submittedName>
        <fullName evidence="1">Uncharacterized protein</fullName>
    </submittedName>
</protein>
<dbReference type="EMBL" id="CADCUZ010000170">
    <property type="protein sequence ID" value="CAA9440170.1"/>
    <property type="molecule type" value="Genomic_DNA"/>
</dbReference>
<gene>
    <name evidence="1" type="ORF">AVDCRST_MAG55-3364</name>
</gene>
<proteinExistence type="predicted"/>
<reference evidence="1" key="1">
    <citation type="submission" date="2020-02" db="EMBL/GenBank/DDBJ databases">
        <authorList>
            <person name="Meier V. D."/>
        </authorList>
    </citation>
    <scope>NUCLEOTIDE SEQUENCE</scope>
    <source>
        <strain evidence="1">AVDCRST_MAG55</strain>
    </source>
</reference>
<evidence type="ECO:0000313" key="1">
    <source>
        <dbReference type="EMBL" id="CAA9440170.1"/>
    </source>
</evidence>
<sequence length="83" mass="8855">MGRRFRIRCSRCGGAPATVVGARARALRPVSSIRAAWNRAASSGGRCRRVLTVPGIGKAGLDGPGYRGLRHDEEAEAQPLDVR</sequence>
<organism evidence="1">
    <name type="scientific">uncultured Rubrobacteraceae bacterium</name>
    <dbReference type="NCBI Taxonomy" id="349277"/>
    <lineage>
        <taxon>Bacteria</taxon>
        <taxon>Bacillati</taxon>
        <taxon>Actinomycetota</taxon>
        <taxon>Rubrobacteria</taxon>
        <taxon>Rubrobacterales</taxon>
        <taxon>Rubrobacteraceae</taxon>
        <taxon>environmental samples</taxon>
    </lineage>
</organism>
<dbReference type="AlphaFoldDB" id="A0A6J4QGN9"/>